<dbReference type="Pfam" id="PF02632">
    <property type="entry name" value="BioY"/>
    <property type="match status" value="1"/>
</dbReference>
<dbReference type="PANTHER" id="PTHR34295">
    <property type="entry name" value="BIOTIN TRANSPORTER BIOY"/>
    <property type="match status" value="1"/>
</dbReference>
<comment type="caution">
    <text evidence="4">The sequence shown here is derived from an EMBL/GenBank/DDBJ whole genome shotgun (WGS) entry which is preliminary data.</text>
</comment>
<sequence>MFSATEFLWAFIGLLLTIGGTFLEASVTALPWHWSESGIPIHSLGVTYQIGAVLLVGCLGGKNAGALSQIAYLALGLTWFPVFSQGGGFAYLKLPSFGYLLGFVPGAWICGYLAFRQPPKLESLAFSCLCGLLVIHLVGVAYLVGTHYIVLASTETISPIVPDIQKYSLDPIPGQLALVCAATVLAFILRRIMFY</sequence>
<proteinExistence type="inferred from homology"/>
<evidence type="ECO:0000313" key="4">
    <source>
        <dbReference type="EMBL" id="MFB2879284.1"/>
    </source>
</evidence>
<dbReference type="PIRSF" id="PIRSF016661">
    <property type="entry name" value="BioY"/>
    <property type="match status" value="1"/>
</dbReference>
<dbReference type="RefSeq" id="WP_413272328.1">
    <property type="nucleotide sequence ID" value="NZ_JBHFNQ010000161.1"/>
</dbReference>
<evidence type="ECO:0000313" key="5">
    <source>
        <dbReference type="Proteomes" id="UP001576774"/>
    </source>
</evidence>
<evidence type="ECO:0000256" key="3">
    <source>
        <dbReference type="SAM" id="Phobius"/>
    </source>
</evidence>
<protein>
    <recommendedName>
        <fullName evidence="2">Biotin transporter</fullName>
    </recommendedName>
</protein>
<comment type="subcellular location">
    <subcellularLocation>
        <location evidence="2">Cell membrane</location>
        <topology evidence="2">Multi-pass membrane protein</topology>
    </subcellularLocation>
</comment>
<keyword evidence="3" id="KW-0812">Transmembrane</keyword>
<dbReference type="PANTHER" id="PTHR34295:SF1">
    <property type="entry name" value="BIOTIN TRANSPORTER BIOY"/>
    <property type="match status" value="1"/>
</dbReference>
<gene>
    <name evidence="4" type="ORF">ACE1CC_20715</name>
</gene>
<dbReference type="EMBL" id="JBHFNQ010000161">
    <property type="protein sequence ID" value="MFB2879284.1"/>
    <property type="molecule type" value="Genomic_DNA"/>
</dbReference>
<comment type="similarity">
    <text evidence="1 2">Belongs to the BioY family.</text>
</comment>
<keyword evidence="3" id="KW-1133">Transmembrane helix</keyword>
<name>A0ABV4X984_9CYAN</name>
<dbReference type="Gene3D" id="1.10.1760.20">
    <property type="match status" value="1"/>
</dbReference>
<keyword evidence="5" id="KW-1185">Reference proteome</keyword>
<accession>A0ABV4X984</accession>
<keyword evidence="2" id="KW-1003">Cell membrane</keyword>
<feature type="transmembrane region" description="Helical" evidence="3">
    <location>
        <begin position="71"/>
        <end position="91"/>
    </location>
</feature>
<evidence type="ECO:0000256" key="1">
    <source>
        <dbReference type="ARBA" id="ARBA00010692"/>
    </source>
</evidence>
<keyword evidence="2" id="KW-0813">Transport</keyword>
<feature type="transmembrane region" description="Helical" evidence="3">
    <location>
        <begin position="124"/>
        <end position="151"/>
    </location>
</feature>
<organism evidence="4 5">
    <name type="scientific">Floridaenema aerugineum BLCC-F46</name>
    <dbReference type="NCBI Taxonomy" id="3153654"/>
    <lineage>
        <taxon>Bacteria</taxon>
        <taxon>Bacillati</taxon>
        <taxon>Cyanobacteriota</taxon>
        <taxon>Cyanophyceae</taxon>
        <taxon>Oscillatoriophycideae</taxon>
        <taxon>Aerosakkonematales</taxon>
        <taxon>Aerosakkonemataceae</taxon>
        <taxon>Floridanema</taxon>
        <taxon>Floridanema aerugineum</taxon>
    </lineage>
</organism>
<feature type="transmembrane region" description="Helical" evidence="3">
    <location>
        <begin position="97"/>
        <end position="115"/>
    </location>
</feature>
<dbReference type="Proteomes" id="UP001576774">
    <property type="component" value="Unassembled WGS sequence"/>
</dbReference>
<feature type="transmembrane region" description="Helical" evidence="3">
    <location>
        <begin position="39"/>
        <end position="59"/>
    </location>
</feature>
<evidence type="ECO:0000256" key="2">
    <source>
        <dbReference type="PIRNR" id="PIRNR016661"/>
    </source>
</evidence>
<keyword evidence="2 3" id="KW-0472">Membrane</keyword>
<feature type="transmembrane region" description="Helical" evidence="3">
    <location>
        <begin position="171"/>
        <end position="189"/>
    </location>
</feature>
<reference evidence="4 5" key="1">
    <citation type="submission" date="2024-09" db="EMBL/GenBank/DDBJ databases">
        <title>Floridaenema gen nov. (Aerosakkonemataceae, Aerosakkonematales ord. nov., Cyanobacteria) from benthic tropical and subtropical fresh waters, with the description of four new species.</title>
        <authorList>
            <person name="Moretto J.A."/>
            <person name="Berthold D.E."/>
            <person name="Lefler F.W."/>
            <person name="Huang I.-S."/>
            <person name="Laughinghouse H. IV."/>
        </authorList>
    </citation>
    <scope>NUCLEOTIDE SEQUENCE [LARGE SCALE GENOMIC DNA]</scope>
    <source>
        <strain evidence="4 5">BLCC-F46</strain>
    </source>
</reference>
<dbReference type="InterPro" id="IPR003784">
    <property type="entry name" value="BioY"/>
</dbReference>